<keyword evidence="4" id="KW-1133">Transmembrane helix</keyword>
<comment type="similarity">
    <text evidence="1">Belongs to the short-chain dehydrogenases/reductases (SDR) family.</text>
</comment>
<protein>
    <submittedName>
        <fullName evidence="5">Short chain dehydrogenase/reductase family</fullName>
    </submittedName>
</protein>
<dbReference type="GO" id="GO:0016491">
    <property type="term" value="F:oxidoreductase activity"/>
    <property type="evidence" value="ECO:0007669"/>
    <property type="project" value="UniProtKB-KW"/>
</dbReference>
<evidence type="ECO:0000256" key="1">
    <source>
        <dbReference type="ARBA" id="ARBA00006484"/>
    </source>
</evidence>
<dbReference type="InterPro" id="IPR052178">
    <property type="entry name" value="Sec_Metab_Biosynth_SDR"/>
</dbReference>
<dbReference type="PANTHER" id="PTHR43618:SF18">
    <property type="entry name" value="SHORT CHAIN DEHYDROGENASE_REDUCTASE FAMILY (AFU_ORTHOLOGUE AFUA_5G12480)"/>
    <property type="match status" value="1"/>
</dbReference>
<dbReference type="PANTHER" id="PTHR43618">
    <property type="entry name" value="7-ALPHA-HYDROXYSTEROID DEHYDROGENASE"/>
    <property type="match status" value="1"/>
</dbReference>
<proteinExistence type="inferred from homology"/>
<dbReference type="InterPro" id="IPR036291">
    <property type="entry name" value="NAD(P)-bd_dom_sf"/>
</dbReference>
<name>A0A166CDV3_9AGAM</name>
<reference evidence="5 6" key="1">
    <citation type="journal article" date="2016" name="Mol. Biol. Evol.">
        <title>Comparative Genomics of Early-Diverging Mushroom-Forming Fungi Provides Insights into the Origins of Lignocellulose Decay Capabilities.</title>
        <authorList>
            <person name="Nagy L.G."/>
            <person name="Riley R."/>
            <person name="Tritt A."/>
            <person name="Adam C."/>
            <person name="Daum C."/>
            <person name="Floudas D."/>
            <person name="Sun H."/>
            <person name="Yadav J.S."/>
            <person name="Pangilinan J."/>
            <person name="Larsson K.H."/>
            <person name="Matsuura K."/>
            <person name="Barry K."/>
            <person name="Labutti K."/>
            <person name="Kuo R."/>
            <person name="Ohm R.A."/>
            <person name="Bhattacharya S.S."/>
            <person name="Shirouzu T."/>
            <person name="Yoshinaga Y."/>
            <person name="Martin F.M."/>
            <person name="Grigoriev I.V."/>
            <person name="Hibbett D.S."/>
        </authorList>
    </citation>
    <scope>NUCLEOTIDE SEQUENCE [LARGE SCALE GENOMIC DNA]</scope>
    <source>
        <strain evidence="5 6">HHB10207 ss-3</strain>
    </source>
</reference>
<dbReference type="STRING" id="1314776.A0A166CDV3"/>
<keyword evidence="6" id="KW-1185">Reference proteome</keyword>
<gene>
    <name evidence="5" type="ORF">SISSUDRAFT_1120333</name>
</gene>
<keyword evidence="4" id="KW-0812">Transmembrane</keyword>
<evidence type="ECO:0000313" key="5">
    <source>
        <dbReference type="EMBL" id="KZT37345.1"/>
    </source>
</evidence>
<sequence>MATLDRDSLFSVAGLVAVVTGGGTGIGLMMAKALEKNGATVYIVGRRFDVLQKAANENSTHGKIIPLQGDVSSKESLLSVVSAIKARTGYINLLVNNSGIMGNTIQDLPNAYPGSGKSVKELQEYLWNSESVEEFVNVFKVNLGGVWFGTIAFLELLEEGNKPGRGVAGVTSQVITISSIEGFRRDSKPLTVPYNLSKIAATQLGKTLSNILVDYDIRSNVIAPGLYPSEMSDGVIDAQTATVPKEIVPMRRPGTELDMGGLILYLASRAGAYSSGSVYLSDGARLGLFPNSY</sequence>
<evidence type="ECO:0000256" key="2">
    <source>
        <dbReference type="ARBA" id="ARBA00022857"/>
    </source>
</evidence>
<dbReference type="EMBL" id="KV428085">
    <property type="protein sequence ID" value="KZT37345.1"/>
    <property type="molecule type" value="Genomic_DNA"/>
</dbReference>
<dbReference type="SUPFAM" id="SSF51735">
    <property type="entry name" value="NAD(P)-binding Rossmann-fold domains"/>
    <property type="match status" value="1"/>
</dbReference>
<keyword evidence="2" id="KW-0521">NADP</keyword>
<dbReference type="PRINTS" id="PR00081">
    <property type="entry name" value="GDHRDH"/>
</dbReference>
<evidence type="ECO:0000256" key="3">
    <source>
        <dbReference type="ARBA" id="ARBA00023002"/>
    </source>
</evidence>
<dbReference type="Gene3D" id="3.40.50.720">
    <property type="entry name" value="NAD(P)-binding Rossmann-like Domain"/>
    <property type="match status" value="1"/>
</dbReference>
<dbReference type="InterPro" id="IPR002347">
    <property type="entry name" value="SDR_fam"/>
</dbReference>
<dbReference type="AlphaFoldDB" id="A0A166CDV3"/>
<dbReference type="OrthoDB" id="2962696at2759"/>
<keyword evidence="3" id="KW-0560">Oxidoreductase</keyword>
<feature type="transmembrane region" description="Helical" evidence="4">
    <location>
        <begin position="12"/>
        <end position="31"/>
    </location>
</feature>
<organism evidence="5 6">
    <name type="scientific">Sistotremastrum suecicum HHB10207 ss-3</name>
    <dbReference type="NCBI Taxonomy" id="1314776"/>
    <lineage>
        <taxon>Eukaryota</taxon>
        <taxon>Fungi</taxon>
        <taxon>Dikarya</taxon>
        <taxon>Basidiomycota</taxon>
        <taxon>Agaricomycotina</taxon>
        <taxon>Agaricomycetes</taxon>
        <taxon>Sistotremastrales</taxon>
        <taxon>Sistotremastraceae</taxon>
        <taxon>Sistotremastrum</taxon>
    </lineage>
</organism>
<dbReference type="Pfam" id="PF00106">
    <property type="entry name" value="adh_short"/>
    <property type="match status" value="1"/>
</dbReference>
<dbReference type="Proteomes" id="UP000076798">
    <property type="component" value="Unassembled WGS sequence"/>
</dbReference>
<evidence type="ECO:0000313" key="6">
    <source>
        <dbReference type="Proteomes" id="UP000076798"/>
    </source>
</evidence>
<keyword evidence="4" id="KW-0472">Membrane</keyword>
<evidence type="ECO:0000256" key="4">
    <source>
        <dbReference type="SAM" id="Phobius"/>
    </source>
</evidence>
<accession>A0A166CDV3</accession>